<protein>
    <submittedName>
        <fullName evidence="3">Class I SAM-dependent methyltransferase</fullName>
    </submittedName>
</protein>
<dbReference type="PANTHER" id="PTHR37909">
    <property type="entry name" value="S-ADENOSYL-L-METHIONINE-DEPENDENT METHYLTRANSFERASES SUPERFAMILY PROTEIN"/>
    <property type="match status" value="1"/>
</dbReference>
<dbReference type="PANTHER" id="PTHR37909:SF1">
    <property type="entry name" value="S-ADENOSYL-L-METHIONINE-DEPENDENT METHYLTRANSFERASES SUPERFAMILY PROTEIN"/>
    <property type="match status" value="1"/>
</dbReference>
<reference evidence="3" key="1">
    <citation type="submission" date="2022-11" db="UniProtKB">
        <authorList>
            <consortium name="WormBaseParasite"/>
        </authorList>
    </citation>
    <scope>IDENTIFICATION</scope>
</reference>
<keyword evidence="2" id="KW-1185">Reference proteome</keyword>
<dbReference type="Pfam" id="PF13578">
    <property type="entry name" value="Methyltransf_24"/>
    <property type="match status" value="1"/>
</dbReference>
<keyword evidence="1" id="KW-0472">Membrane</keyword>
<organism evidence="2 3">
    <name type="scientific">Plectus sambesii</name>
    <dbReference type="NCBI Taxonomy" id="2011161"/>
    <lineage>
        <taxon>Eukaryota</taxon>
        <taxon>Metazoa</taxon>
        <taxon>Ecdysozoa</taxon>
        <taxon>Nematoda</taxon>
        <taxon>Chromadorea</taxon>
        <taxon>Plectida</taxon>
        <taxon>Plectina</taxon>
        <taxon>Plectoidea</taxon>
        <taxon>Plectidae</taxon>
        <taxon>Plectus</taxon>
    </lineage>
</organism>
<dbReference type="SUPFAM" id="SSF53335">
    <property type="entry name" value="S-adenosyl-L-methionine-dependent methyltransferases"/>
    <property type="match status" value="1"/>
</dbReference>
<evidence type="ECO:0000313" key="2">
    <source>
        <dbReference type="Proteomes" id="UP000887566"/>
    </source>
</evidence>
<dbReference type="WBParaSite" id="PSAMB.scaffold3274size18967.g20974.t1">
    <property type="protein sequence ID" value="PSAMB.scaffold3274size18967.g20974.t1"/>
    <property type="gene ID" value="PSAMB.scaffold3274size18967.g20974"/>
</dbReference>
<feature type="transmembrane region" description="Helical" evidence="1">
    <location>
        <begin position="12"/>
        <end position="30"/>
    </location>
</feature>
<keyword evidence="1" id="KW-1133">Transmembrane helix</keyword>
<keyword evidence="1" id="KW-0812">Transmembrane</keyword>
<evidence type="ECO:0000313" key="3">
    <source>
        <dbReference type="WBParaSite" id="PSAMB.scaffold3274size18967.g20974.t1"/>
    </source>
</evidence>
<sequence>MGRATRPKPKSFLLLALGVVCTVMIILTGFSPKELLHRMGFAYLELRKHVDDWKAGEQFFSQPCWNVKSLDWTQFLDEVLHREDIYSQFDVTDYTADMQGWAELDNSFTFYMKQWLERNPGAIEPVRIIEVGSFKGRSTITMGEICKKLAFTRQCSILAVDTWTGSAEFYETAYFGGQEQLAANGGILHLFETFLRNVKKAGVDDVITPLRLPSLSAAHVLHCLGLNADFVFIDADHEYEAVRRDLSLYYQLLRPGGYIFGDDWRVYWPGVQKAVLEFVAANNLTLLDNTDLDPTTWVVLRPA</sequence>
<dbReference type="AlphaFoldDB" id="A0A914W6N7"/>
<proteinExistence type="predicted"/>
<name>A0A914W6N7_9BILA</name>
<evidence type="ECO:0000256" key="1">
    <source>
        <dbReference type="SAM" id="Phobius"/>
    </source>
</evidence>
<dbReference type="Gene3D" id="3.40.50.150">
    <property type="entry name" value="Vaccinia Virus protein VP39"/>
    <property type="match status" value="1"/>
</dbReference>
<dbReference type="InterPro" id="IPR029063">
    <property type="entry name" value="SAM-dependent_MTases_sf"/>
</dbReference>
<accession>A0A914W6N7</accession>
<dbReference type="Proteomes" id="UP000887566">
    <property type="component" value="Unplaced"/>
</dbReference>